<keyword evidence="2" id="KW-1185">Reference proteome</keyword>
<evidence type="ECO:0000313" key="3">
    <source>
        <dbReference type="WBParaSite" id="nRc.2.0.1.t27934-RA"/>
    </source>
</evidence>
<sequence length="597" mass="69706">MYEIETLKSQRILDDRNIAYLTDQNGRLQSLVDQHLNLHKSDMQILEDNIRQNFTKLEGNLHVRLLGGESIGKTFYLIGNSTLNANDTNFIEKMSQNMLRISNLLNSVNESVFRLSDRYAWYSFLVEHLGDEIYVIKEELKYSSRNSENHRKELSNVRFKINDANSNIIQLFDKMEYLATNLHNLYAKFNGEMSYNMILVNLTDLVVQIGEDQSKLFAKISHEMENIRNKITEDEQKLLKTSNLSQNVKTQLNSHFSAMQTMKQQNLEFDHRINTLSLKVAHLQTEFLNSSLNLMKESNNYLRQDAKLENFKSDILNLNSKIGAVQDTLKQTLLSLRQKADYRDLKKFTSNVENFGEKLQVVANFGQNLDEIKENIQILEQLLPNDCSFSNLPMKFGRLESGIYSIKPRNYSKSFAVYCSMIGKETEGEKWTIIQRRIDGSTDFNRTWSHYKHGFGNLERDFWLGNDKIYALTKQNTYQLKINLWDIYGDHYFALYDNFSLYDESRFYELRIASLTGGNLSDSLSLHNGHKFSTPDRDQDSSSTNCAKFYESGWWFNHCHTVNLNGRPNIGMIWFDNRTQDWIQLNGTIMQIRPTKL</sequence>
<dbReference type="OMA" id="SHEMENI"/>
<evidence type="ECO:0000259" key="1">
    <source>
        <dbReference type="PROSITE" id="PS51406"/>
    </source>
</evidence>
<dbReference type="InterPro" id="IPR036056">
    <property type="entry name" value="Fibrinogen-like_C"/>
</dbReference>
<dbReference type="SMART" id="SM00186">
    <property type="entry name" value="FBG"/>
    <property type="match status" value="1"/>
</dbReference>
<dbReference type="PANTHER" id="PTHR19143">
    <property type="entry name" value="FIBRINOGEN/TENASCIN/ANGIOPOEITIN"/>
    <property type="match status" value="1"/>
</dbReference>
<dbReference type="SUPFAM" id="SSF56496">
    <property type="entry name" value="Fibrinogen C-terminal domain-like"/>
    <property type="match status" value="1"/>
</dbReference>
<reference evidence="3" key="1">
    <citation type="submission" date="2022-11" db="UniProtKB">
        <authorList>
            <consortium name="WormBaseParasite"/>
        </authorList>
    </citation>
    <scope>IDENTIFICATION</scope>
</reference>
<dbReference type="CDD" id="cd00087">
    <property type="entry name" value="FReD"/>
    <property type="match status" value="1"/>
</dbReference>
<organism evidence="2 3">
    <name type="scientific">Romanomermis culicivorax</name>
    <name type="common">Nematode worm</name>
    <dbReference type="NCBI Taxonomy" id="13658"/>
    <lineage>
        <taxon>Eukaryota</taxon>
        <taxon>Metazoa</taxon>
        <taxon>Ecdysozoa</taxon>
        <taxon>Nematoda</taxon>
        <taxon>Enoplea</taxon>
        <taxon>Dorylaimia</taxon>
        <taxon>Mermithida</taxon>
        <taxon>Mermithoidea</taxon>
        <taxon>Mermithidae</taxon>
        <taxon>Romanomermis</taxon>
    </lineage>
</organism>
<dbReference type="AlphaFoldDB" id="A0A915JNW3"/>
<dbReference type="InterPro" id="IPR002181">
    <property type="entry name" value="Fibrinogen_a/b/g_C_dom"/>
</dbReference>
<dbReference type="Pfam" id="PF00147">
    <property type="entry name" value="Fibrinogen_C"/>
    <property type="match status" value="1"/>
</dbReference>
<dbReference type="Proteomes" id="UP000887565">
    <property type="component" value="Unplaced"/>
</dbReference>
<dbReference type="GO" id="GO:0005615">
    <property type="term" value="C:extracellular space"/>
    <property type="evidence" value="ECO:0007669"/>
    <property type="project" value="TreeGrafter"/>
</dbReference>
<name>A0A915JNW3_ROMCU</name>
<dbReference type="InterPro" id="IPR014716">
    <property type="entry name" value="Fibrinogen_a/b/g_C_1"/>
</dbReference>
<dbReference type="WBParaSite" id="nRc.2.0.1.t27934-RA">
    <property type="protein sequence ID" value="nRc.2.0.1.t27934-RA"/>
    <property type="gene ID" value="nRc.2.0.1.g27934"/>
</dbReference>
<dbReference type="Gene3D" id="3.90.215.10">
    <property type="entry name" value="Gamma Fibrinogen, chain A, domain 1"/>
    <property type="match status" value="1"/>
</dbReference>
<feature type="domain" description="Fibrinogen C-terminal" evidence="1">
    <location>
        <begin position="378"/>
        <end position="596"/>
    </location>
</feature>
<dbReference type="PROSITE" id="PS51406">
    <property type="entry name" value="FIBRINOGEN_C_2"/>
    <property type="match status" value="1"/>
</dbReference>
<accession>A0A915JNW3</accession>
<protein>
    <submittedName>
        <fullName evidence="3">Fibrinogen C-terminal domain-containing protein</fullName>
    </submittedName>
</protein>
<dbReference type="InterPro" id="IPR050373">
    <property type="entry name" value="Fibrinogen_C-term_domain"/>
</dbReference>
<evidence type="ECO:0000313" key="2">
    <source>
        <dbReference type="Proteomes" id="UP000887565"/>
    </source>
</evidence>
<proteinExistence type="predicted"/>